<dbReference type="Pfam" id="PF00929">
    <property type="entry name" value="RNase_T"/>
    <property type="match status" value="1"/>
</dbReference>
<keyword evidence="2" id="KW-0540">Nuclease</keyword>
<reference evidence="8" key="1">
    <citation type="submission" date="2019-02" db="EMBL/GenBank/DDBJ databases">
        <authorList>
            <person name="Gruber-Vodicka R. H."/>
            <person name="Seah K. B. B."/>
        </authorList>
    </citation>
    <scope>NUCLEOTIDE SEQUENCE</scope>
    <source>
        <strain evidence="9">BECK_DK161</strain>
        <strain evidence="8">BECK_DK47</strain>
    </source>
</reference>
<evidence type="ECO:0000256" key="5">
    <source>
        <dbReference type="ARBA" id="ARBA00026073"/>
    </source>
</evidence>
<dbReference type="Gene3D" id="3.30.420.10">
    <property type="entry name" value="Ribonuclease H-like superfamily/Ribonuclease H"/>
    <property type="match status" value="1"/>
</dbReference>
<dbReference type="SUPFAM" id="SSF53098">
    <property type="entry name" value="Ribonuclease H-like"/>
    <property type="match status" value="1"/>
</dbReference>
<dbReference type="InterPro" id="IPR006054">
    <property type="entry name" value="DnaQ"/>
</dbReference>
<dbReference type="PANTHER" id="PTHR30231:SF37">
    <property type="entry name" value="EXODEOXYRIBONUCLEASE 10"/>
    <property type="match status" value="1"/>
</dbReference>
<dbReference type="GO" id="GO:0003887">
    <property type="term" value="F:DNA-directed DNA polymerase activity"/>
    <property type="evidence" value="ECO:0007669"/>
    <property type="project" value="UniProtKB-EC"/>
</dbReference>
<dbReference type="EMBL" id="CAADEY010000124">
    <property type="protein sequence ID" value="VFJ64976.1"/>
    <property type="molecule type" value="Genomic_DNA"/>
</dbReference>
<evidence type="ECO:0000259" key="7">
    <source>
        <dbReference type="SMART" id="SM00479"/>
    </source>
</evidence>
<organism evidence="8">
    <name type="scientific">Candidatus Kentrum sp. DK</name>
    <dbReference type="NCBI Taxonomy" id="2126562"/>
    <lineage>
        <taxon>Bacteria</taxon>
        <taxon>Pseudomonadati</taxon>
        <taxon>Pseudomonadota</taxon>
        <taxon>Gammaproteobacteria</taxon>
        <taxon>Candidatus Kentrum</taxon>
    </lineage>
</organism>
<feature type="domain" description="Exonuclease" evidence="7">
    <location>
        <begin position="54"/>
        <end position="223"/>
    </location>
</feature>
<comment type="subunit">
    <text evidence="5">DNA polymerase III contains a core (composed of alpha, epsilon and theta chains) that associates with a tau subunit. This core dimerizes to form the POLIII' complex. PolIII' associates with the gamma complex (composed of gamma, delta, delta', psi and chi chains) and with the beta chain to form the complete DNA polymerase III complex.</text>
</comment>
<evidence type="ECO:0000256" key="1">
    <source>
        <dbReference type="ARBA" id="ARBA00012417"/>
    </source>
</evidence>
<dbReference type="GO" id="GO:0008408">
    <property type="term" value="F:3'-5' exonuclease activity"/>
    <property type="evidence" value="ECO:0007669"/>
    <property type="project" value="TreeGrafter"/>
</dbReference>
<dbReference type="AlphaFoldDB" id="A0A450SX22"/>
<dbReference type="InterPro" id="IPR013520">
    <property type="entry name" value="Ribonucl_H"/>
</dbReference>
<dbReference type="EC" id="2.7.7.7" evidence="1"/>
<evidence type="ECO:0000256" key="3">
    <source>
        <dbReference type="ARBA" id="ARBA00022839"/>
    </source>
</evidence>
<dbReference type="GO" id="GO:0003677">
    <property type="term" value="F:DNA binding"/>
    <property type="evidence" value="ECO:0007669"/>
    <property type="project" value="InterPro"/>
</dbReference>
<comment type="function">
    <text evidence="4">DNA polymerase III is a complex, multichain enzyme responsible for most of the replicative synthesis in bacteria. The epsilon subunit contain the editing function and is a proofreading 3'-5' exonuclease.</text>
</comment>
<evidence type="ECO:0000256" key="2">
    <source>
        <dbReference type="ARBA" id="ARBA00022722"/>
    </source>
</evidence>
<accession>A0A450SX22</accession>
<dbReference type="GO" id="GO:0045004">
    <property type="term" value="P:DNA replication proofreading"/>
    <property type="evidence" value="ECO:0007669"/>
    <property type="project" value="TreeGrafter"/>
</dbReference>
<dbReference type="SMART" id="SM00479">
    <property type="entry name" value="EXOIII"/>
    <property type="match status" value="1"/>
</dbReference>
<keyword evidence="3" id="KW-0378">Hydrolase</keyword>
<evidence type="ECO:0000313" key="8">
    <source>
        <dbReference type="EMBL" id="VFJ58631.1"/>
    </source>
</evidence>
<dbReference type="EMBL" id="CAADEX010000076">
    <property type="protein sequence ID" value="VFJ58631.1"/>
    <property type="molecule type" value="Genomic_DNA"/>
</dbReference>
<dbReference type="GO" id="GO:0005829">
    <property type="term" value="C:cytosol"/>
    <property type="evidence" value="ECO:0007669"/>
    <property type="project" value="TreeGrafter"/>
</dbReference>
<comment type="catalytic activity">
    <reaction evidence="6">
        <text>DNA(n) + a 2'-deoxyribonucleoside 5'-triphosphate = DNA(n+1) + diphosphate</text>
        <dbReference type="Rhea" id="RHEA:22508"/>
        <dbReference type="Rhea" id="RHEA-COMP:17339"/>
        <dbReference type="Rhea" id="RHEA-COMP:17340"/>
        <dbReference type="ChEBI" id="CHEBI:33019"/>
        <dbReference type="ChEBI" id="CHEBI:61560"/>
        <dbReference type="ChEBI" id="CHEBI:173112"/>
        <dbReference type="EC" id="2.7.7.7"/>
    </reaction>
</comment>
<gene>
    <name evidence="8" type="ORF">BECKDK2373B_GA0170837_10762</name>
    <name evidence="9" type="ORF">BECKDK2373C_GA0170839_11242</name>
</gene>
<evidence type="ECO:0000256" key="6">
    <source>
        <dbReference type="ARBA" id="ARBA00049244"/>
    </source>
</evidence>
<dbReference type="InterPro" id="IPR036397">
    <property type="entry name" value="RNaseH_sf"/>
</dbReference>
<sequence length="249" mass="27386">MSDFRETCASLWARASVRLRREAILADPLARRLFEACAAVDASAIRARPVAESRFVALDLETTGLHPYLGDEILSLSLIELQGLAFTGRHYTTLIDPGRPIPPEASAIHGIVTADVRHAPAIDAVLPEVIAFLGSGILIAHHANFDLRFLNKQLQRRAAITLKNPWIDTMLLHGAWRGGQKHHSLDEVAEKCGIPVGEDRHNARRDAELAGKIVRFLAPRLLTDTDEAVGRLIDCQFHHHEHTPTALGG</sequence>
<dbReference type="NCBIfam" id="TIGR00573">
    <property type="entry name" value="dnaq"/>
    <property type="match status" value="1"/>
</dbReference>
<evidence type="ECO:0000256" key="4">
    <source>
        <dbReference type="ARBA" id="ARBA00025483"/>
    </source>
</evidence>
<proteinExistence type="predicted"/>
<keyword evidence="3" id="KW-0269">Exonuclease</keyword>
<dbReference type="FunFam" id="3.30.420.10:FF:000045">
    <property type="entry name" value="3'-5' exonuclease DinG"/>
    <property type="match status" value="1"/>
</dbReference>
<dbReference type="InterPro" id="IPR012337">
    <property type="entry name" value="RNaseH-like_sf"/>
</dbReference>
<name>A0A450SX22_9GAMM</name>
<dbReference type="CDD" id="cd06127">
    <property type="entry name" value="DEDDh"/>
    <property type="match status" value="1"/>
</dbReference>
<dbReference type="PANTHER" id="PTHR30231">
    <property type="entry name" value="DNA POLYMERASE III SUBUNIT EPSILON"/>
    <property type="match status" value="1"/>
</dbReference>
<evidence type="ECO:0000313" key="9">
    <source>
        <dbReference type="EMBL" id="VFJ64976.1"/>
    </source>
</evidence>
<protein>
    <recommendedName>
        <fullName evidence="1">DNA-directed DNA polymerase</fullName>
        <ecNumber evidence="1">2.7.7.7</ecNumber>
    </recommendedName>
</protein>